<evidence type="ECO:0000313" key="2">
    <source>
        <dbReference type="Proteomes" id="UP000653674"/>
    </source>
</evidence>
<dbReference type="RefSeq" id="WP_168078296.1">
    <property type="nucleotide sequence ID" value="NZ_BAAAQJ010000007.1"/>
</dbReference>
<sequence>MPRTNLLTAHPHHRVRRVHPDVAAPGLSDWDGISTLVADGDLRGRALLGDDPALGPAGGAHAYLLIEVAEPLMVRQPLTGRIDELQVELLILRGFSRYLPGADVPAPSSRWVLDHRAAGLELRDAAGNLWARVPADPDPEWLAAAGRDGHVVVLYGAWLGVRTPSGVRDSQYGPAQRAAELRAARPRGHVAVAAVPWRA</sequence>
<dbReference type="EMBL" id="BONU01000027">
    <property type="protein sequence ID" value="GIG75129.1"/>
    <property type="molecule type" value="Genomic_DNA"/>
</dbReference>
<dbReference type="Proteomes" id="UP000653674">
    <property type="component" value="Unassembled WGS sequence"/>
</dbReference>
<keyword evidence="2" id="KW-1185">Reference proteome</keyword>
<proteinExistence type="predicted"/>
<name>A0A8J3LWK2_9ACTN</name>
<comment type="caution">
    <text evidence="1">The sequence shown here is derived from an EMBL/GenBank/DDBJ whole genome shotgun (WGS) entry which is preliminary data.</text>
</comment>
<gene>
    <name evidence="1" type="ORF">Pfl04_35330</name>
</gene>
<dbReference type="AlphaFoldDB" id="A0A8J3LWK2"/>
<protein>
    <submittedName>
        <fullName evidence="1">Uncharacterized protein</fullName>
    </submittedName>
</protein>
<evidence type="ECO:0000313" key="1">
    <source>
        <dbReference type="EMBL" id="GIG75129.1"/>
    </source>
</evidence>
<organism evidence="1 2">
    <name type="scientific">Planosporangium flavigriseum</name>
    <dbReference type="NCBI Taxonomy" id="373681"/>
    <lineage>
        <taxon>Bacteria</taxon>
        <taxon>Bacillati</taxon>
        <taxon>Actinomycetota</taxon>
        <taxon>Actinomycetes</taxon>
        <taxon>Micromonosporales</taxon>
        <taxon>Micromonosporaceae</taxon>
        <taxon>Planosporangium</taxon>
    </lineage>
</organism>
<reference evidence="1" key="1">
    <citation type="submission" date="2021-01" db="EMBL/GenBank/DDBJ databases">
        <title>Whole genome shotgun sequence of Planosporangium flavigriseum NBRC 105377.</title>
        <authorList>
            <person name="Komaki H."/>
            <person name="Tamura T."/>
        </authorList>
    </citation>
    <scope>NUCLEOTIDE SEQUENCE</scope>
    <source>
        <strain evidence="1">NBRC 105377</strain>
    </source>
</reference>
<accession>A0A8J3LWK2</accession>